<evidence type="ECO:0000259" key="5">
    <source>
        <dbReference type="Pfam" id="PF00725"/>
    </source>
</evidence>
<protein>
    <submittedName>
        <fullName evidence="8">3-hydroxyacyl-CoA dehydrogenase</fullName>
    </submittedName>
</protein>
<feature type="domain" description="3-hydroxyacyl-CoA dehydrogenase NAD binding" evidence="6">
    <location>
        <begin position="7"/>
        <end position="205"/>
    </location>
</feature>
<dbReference type="InterPro" id="IPR006108">
    <property type="entry name" value="3HC_DH_C"/>
</dbReference>
<evidence type="ECO:0000256" key="4">
    <source>
        <dbReference type="ARBA" id="ARBA00049556"/>
    </source>
</evidence>
<dbReference type="EMBL" id="FQZL01000007">
    <property type="protein sequence ID" value="SHI85341.1"/>
    <property type="molecule type" value="Genomic_DNA"/>
</dbReference>
<dbReference type="Gene3D" id="3.40.50.720">
    <property type="entry name" value="NAD(P)-binding Rossmann-like Domain"/>
    <property type="match status" value="1"/>
</dbReference>
<dbReference type="InterPro" id="IPR045004">
    <property type="entry name" value="ECH_dom"/>
</dbReference>
<dbReference type="CDD" id="cd06558">
    <property type="entry name" value="crotonase-like"/>
    <property type="match status" value="1"/>
</dbReference>
<dbReference type="AlphaFoldDB" id="A0A1M6EIR6"/>
<keyword evidence="9" id="KW-1185">Reference proteome</keyword>
<evidence type="ECO:0000259" key="6">
    <source>
        <dbReference type="Pfam" id="PF02737"/>
    </source>
</evidence>
<dbReference type="Gene3D" id="1.10.1040.50">
    <property type="match status" value="1"/>
</dbReference>
<evidence type="ECO:0000313" key="9">
    <source>
        <dbReference type="Proteomes" id="UP000184052"/>
    </source>
</evidence>
<dbReference type="SUPFAM" id="SSF52096">
    <property type="entry name" value="ClpP/crotonase"/>
    <property type="match status" value="1"/>
</dbReference>
<dbReference type="PANTHER" id="PTHR48075:SF7">
    <property type="entry name" value="3-HYDROXYACYL-COA DEHYDROGENASE-RELATED"/>
    <property type="match status" value="1"/>
</dbReference>
<evidence type="ECO:0000259" key="7">
    <source>
        <dbReference type="Pfam" id="PF16113"/>
    </source>
</evidence>
<dbReference type="Gene3D" id="3.90.226.10">
    <property type="entry name" value="2-enoyl-CoA Hydratase, Chain A, domain 1"/>
    <property type="match status" value="1"/>
</dbReference>
<gene>
    <name evidence="8" type="ORF">SAMN02745751_01209</name>
</gene>
<dbReference type="STRING" id="1121476.SAMN02745751_01209"/>
<dbReference type="GO" id="GO:0003857">
    <property type="term" value="F:(3S)-3-hydroxyacyl-CoA dehydrogenase (NAD+) activity"/>
    <property type="evidence" value="ECO:0007669"/>
    <property type="project" value="UniProtKB-EC"/>
</dbReference>
<feature type="domain" description="3-hydroxyacyl-CoA dehydrogenase C-terminal" evidence="5">
    <location>
        <begin position="208"/>
        <end position="307"/>
    </location>
</feature>
<evidence type="ECO:0000256" key="2">
    <source>
        <dbReference type="ARBA" id="ARBA00023002"/>
    </source>
</evidence>
<comment type="similarity">
    <text evidence="1">Belongs to the 3-hydroxyacyl-CoA dehydrogenase family.</text>
</comment>
<dbReference type="Pfam" id="PF00725">
    <property type="entry name" value="3HCDH"/>
    <property type="match status" value="1"/>
</dbReference>
<dbReference type="PANTHER" id="PTHR48075">
    <property type="entry name" value="3-HYDROXYACYL-COA DEHYDROGENASE FAMILY PROTEIN"/>
    <property type="match status" value="1"/>
</dbReference>
<reference evidence="8 9" key="1">
    <citation type="submission" date="2016-11" db="EMBL/GenBank/DDBJ databases">
        <authorList>
            <person name="Jaros S."/>
            <person name="Januszkiewicz K."/>
            <person name="Wedrychowicz H."/>
        </authorList>
    </citation>
    <scope>NUCLEOTIDE SEQUENCE [LARGE SCALE GENOMIC DNA]</scope>
    <source>
        <strain evidence="8 9">DSM 17477</strain>
    </source>
</reference>
<feature type="domain" description="Enoyl-CoA hydratase/isomerase" evidence="7">
    <location>
        <begin position="475"/>
        <end position="631"/>
    </location>
</feature>
<dbReference type="SUPFAM" id="SSF51735">
    <property type="entry name" value="NAD(P)-binding Rossmann-fold domains"/>
    <property type="match status" value="1"/>
</dbReference>
<dbReference type="SUPFAM" id="SSF48179">
    <property type="entry name" value="6-phosphogluconate dehydrogenase C-terminal domain-like"/>
    <property type="match status" value="2"/>
</dbReference>
<evidence type="ECO:0000256" key="3">
    <source>
        <dbReference type="ARBA" id="ARBA00023027"/>
    </source>
</evidence>
<organism evidence="8 9">
    <name type="scientific">Dethiosulfatibacter aminovorans DSM 17477</name>
    <dbReference type="NCBI Taxonomy" id="1121476"/>
    <lineage>
        <taxon>Bacteria</taxon>
        <taxon>Bacillati</taxon>
        <taxon>Bacillota</taxon>
        <taxon>Tissierellia</taxon>
        <taxon>Dethiosulfatibacter</taxon>
    </lineage>
</organism>
<evidence type="ECO:0000256" key="1">
    <source>
        <dbReference type="ARBA" id="ARBA00009463"/>
    </source>
</evidence>
<accession>A0A1M6EIR6</accession>
<dbReference type="Pfam" id="PF16113">
    <property type="entry name" value="ECH_2"/>
    <property type="match status" value="1"/>
</dbReference>
<dbReference type="RefSeq" id="WP_073048602.1">
    <property type="nucleotide sequence ID" value="NZ_FQZL01000007.1"/>
</dbReference>
<keyword evidence="3" id="KW-0520">NAD</keyword>
<sequence>MSYDIKKVAVLGSGVMGAGIAAHVAGAGIPVCLLDIVPNKLNEKEEAKGLTLESPVVRNRIAQAGKDKVLNPKARAIYDKDFGDMIEVGNLRDNMDMLGDCDWIIEVIVENLDIKKNLMKQIGEHRKPGSIVTTNTSGVSVNRISEDMPLEFRQHFLGTHFFNPPRYMNLFELIPGEDTLPSLFEFMSEFGTRRLGKGVVVAKDTPNFIGNRIGTYSVVNVISLMEKYGYDIPKIDQLTGPIMGRPKTATFRTVDMVGLDILQHVAQNVVDNVDDEAERKRFEVPEFFKELVTMGHLGDKTRKGFYQKVKTEKGKQTLVWDIAKKEYVAFVPEKSEVVEAAKKEKNSLKALISGEKDENQFAWEAIKNVLLYSAGRVPEIADDYKEIDNAMKWGFNWKKGPFQIWDSIGFEESVERMKKEGETIPSWIEERISAGEKSFYSEESIETPYIRIASPKNKTVLDNGDASLVDIGDGVLCLEFKSKGNTVTDRVIDTIHRSIEIVEKDYNGMVVGNQGGNFSAGANLASIGQMIAGNKWKELEDLVYRFQKANMALKYCRKPVVAAPYGMTLGGGAEIAMHTHAIAAHAETYMGLVEVGVGLVPGGGGNKELLIRNTENLGKVNLGELTGHVKKTWETIAMAKVSGSAHEAVRNGLVRKSDRVVMSRDYLIDEAKDSVLYLHEGGFRPLQRKPLKVVGTNGKAAIQYVIEFMKEGGFISEYDAYIADKIAHILTGGNVPAGSYVSEEYMLEIEKEAFVSLCGEEKTQQRIEYMLKKGKPLRN</sequence>
<dbReference type="GO" id="GO:0006631">
    <property type="term" value="P:fatty acid metabolic process"/>
    <property type="evidence" value="ECO:0007669"/>
    <property type="project" value="InterPro"/>
</dbReference>
<dbReference type="InterPro" id="IPR006176">
    <property type="entry name" value="3-OHacyl-CoA_DH_NAD-bd"/>
</dbReference>
<dbReference type="InterPro" id="IPR036291">
    <property type="entry name" value="NAD(P)-bd_dom_sf"/>
</dbReference>
<proteinExistence type="inferred from homology"/>
<keyword evidence="2" id="KW-0560">Oxidoreductase</keyword>
<comment type="catalytic activity">
    <reaction evidence="4">
        <text>a (3S)-3-hydroxyacyl-CoA + NAD(+) = a 3-oxoacyl-CoA + NADH + H(+)</text>
        <dbReference type="Rhea" id="RHEA:22432"/>
        <dbReference type="ChEBI" id="CHEBI:15378"/>
        <dbReference type="ChEBI" id="CHEBI:57318"/>
        <dbReference type="ChEBI" id="CHEBI:57540"/>
        <dbReference type="ChEBI" id="CHEBI:57945"/>
        <dbReference type="ChEBI" id="CHEBI:90726"/>
        <dbReference type="EC" id="1.1.1.35"/>
    </reaction>
</comment>
<name>A0A1M6EIR6_9FIRM</name>
<dbReference type="OrthoDB" id="9771883at2"/>
<dbReference type="InterPro" id="IPR029045">
    <property type="entry name" value="ClpP/crotonase-like_dom_sf"/>
</dbReference>
<dbReference type="Proteomes" id="UP000184052">
    <property type="component" value="Unassembled WGS sequence"/>
</dbReference>
<dbReference type="GO" id="GO:0070403">
    <property type="term" value="F:NAD+ binding"/>
    <property type="evidence" value="ECO:0007669"/>
    <property type="project" value="InterPro"/>
</dbReference>
<dbReference type="InterPro" id="IPR008927">
    <property type="entry name" value="6-PGluconate_DH-like_C_sf"/>
</dbReference>
<dbReference type="Pfam" id="PF02737">
    <property type="entry name" value="3HCDH_N"/>
    <property type="match status" value="1"/>
</dbReference>
<evidence type="ECO:0000313" key="8">
    <source>
        <dbReference type="EMBL" id="SHI85341.1"/>
    </source>
</evidence>